<reference evidence="1 2" key="1">
    <citation type="journal article" date="2020" name="J. Bacteriol.">
        <title>Aerococcus urinae Isolated from Women with Lower Urinary Tract Symptoms: In Vitro Aggregation and Genome Analysis.</title>
        <authorList>
            <person name="Hilt E.E."/>
            <person name="Putonti C."/>
            <person name="Thomas-White K."/>
            <person name="Lewis A.L."/>
            <person name="Visick K.L."/>
            <person name="Gilbert N.M."/>
            <person name="Wolfe A.J."/>
        </authorList>
    </citation>
    <scope>NUCLEOTIDE SEQUENCE [LARGE SCALE GENOMIC DNA]</scope>
    <source>
        <strain evidence="1 2">UMB1016</strain>
    </source>
</reference>
<gene>
    <name evidence="1" type="ORF">DBT44_0008855</name>
</gene>
<dbReference type="EMBL" id="CP145132">
    <property type="protein sequence ID" value="WWC54478.1"/>
    <property type="molecule type" value="Genomic_DNA"/>
</dbReference>
<sequence>MEVQVRQVGNSLVLPLPDSDKISRGMKFSVERYDNGSIVYTPVKENLFENPAILQYADDCKQNDLLLEEEDMKSSRK</sequence>
<proteinExistence type="predicted"/>
<evidence type="ECO:0000313" key="1">
    <source>
        <dbReference type="EMBL" id="WWC54478.1"/>
    </source>
</evidence>
<keyword evidence="2" id="KW-1185">Reference proteome</keyword>
<dbReference type="Proteomes" id="UP000250354">
    <property type="component" value="Chromosome"/>
</dbReference>
<evidence type="ECO:0008006" key="3">
    <source>
        <dbReference type="Google" id="ProtNLM"/>
    </source>
</evidence>
<dbReference type="RefSeq" id="WP_070558728.1">
    <property type="nucleotide sequence ID" value="NZ_CAJHLL010000003.1"/>
</dbReference>
<organism evidence="1 2">
    <name type="scientific">Aerococcus mictus</name>
    <dbReference type="NCBI Taxonomy" id="2976810"/>
    <lineage>
        <taxon>Bacteria</taxon>
        <taxon>Bacillati</taxon>
        <taxon>Bacillota</taxon>
        <taxon>Bacilli</taxon>
        <taxon>Lactobacillales</taxon>
        <taxon>Aerococcaceae</taxon>
        <taxon>Aerococcus</taxon>
    </lineage>
</organism>
<accession>A0ABZ2EC94</accession>
<name>A0ABZ2EC94_9LACT</name>
<protein>
    <recommendedName>
        <fullName evidence="3">AbrB family transcriptional regulator</fullName>
    </recommendedName>
</protein>
<evidence type="ECO:0000313" key="2">
    <source>
        <dbReference type="Proteomes" id="UP000250354"/>
    </source>
</evidence>